<evidence type="ECO:0000256" key="3">
    <source>
        <dbReference type="ARBA" id="ARBA00022927"/>
    </source>
</evidence>
<protein>
    <submittedName>
        <fullName evidence="4">Uncharacterized protein</fullName>
    </submittedName>
</protein>
<dbReference type="InterPro" id="IPR016024">
    <property type="entry name" value="ARM-type_fold"/>
</dbReference>
<keyword evidence="3" id="KW-0653">Protein transport</keyword>
<dbReference type="InterPro" id="IPR011989">
    <property type="entry name" value="ARM-like"/>
</dbReference>
<comment type="caution">
    <text evidence="4">The sequence shown here is derived from an EMBL/GenBank/DDBJ whole genome shotgun (WGS) entry which is preliminary data.</text>
</comment>
<dbReference type="EMBL" id="JAANQT010000030">
    <property type="protein sequence ID" value="KAG1315656.1"/>
    <property type="molecule type" value="Genomic_DNA"/>
</dbReference>
<proteinExistence type="inferred from homology"/>
<dbReference type="GO" id="GO:0015031">
    <property type="term" value="P:protein transport"/>
    <property type="evidence" value="ECO:0007669"/>
    <property type="project" value="UniProtKB-KW"/>
</dbReference>
<name>A0A9P7BXP7_RHIOR</name>
<evidence type="ECO:0000256" key="1">
    <source>
        <dbReference type="ARBA" id="ARBA00010394"/>
    </source>
</evidence>
<dbReference type="InterPro" id="IPR000225">
    <property type="entry name" value="Armadillo"/>
</dbReference>
<organism evidence="4 5">
    <name type="scientific">Rhizopus oryzae</name>
    <name type="common">Mucormycosis agent</name>
    <name type="synonym">Rhizopus arrhizus var. delemar</name>
    <dbReference type="NCBI Taxonomy" id="64495"/>
    <lineage>
        <taxon>Eukaryota</taxon>
        <taxon>Fungi</taxon>
        <taxon>Fungi incertae sedis</taxon>
        <taxon>Mucoromycota</taxon>
        <taxon>Mucoromycotina</taxon>
        <taxon>Mucoromycetes</taxon>
        <taxon>Mucorales</taxon>
        <taxon>Mucorineae</taxon>
        <taxon>Rhizopodaceae</taxon>
        <taxon>Rhizopus</taxon>
    </lineage>
</organism>
<dbReference type="Proteomes" id="UP000716291">
    <property type="component" value="Unassembled WGS sequence"/>
</dbReference>
<evidence type="ECO:0000256" key="2">
    <source>
        <dbReference type="ARBA" id="ARBA00022448"/>
    </source>
</evidence>
<accession>A0A9P7BXP7</accession>
<reference evidence="4" key="1">
    <citation type="journal article" date="2020" name="Microb. Genom.">
        <title>Genetic diversity of clinical and environmental Mucorales isolates obtained from an investigation of mucormycosis cases among solid organ transplant recipients.</title>
        <authorList>
            <person name="Nguyen M.H."/>
            <person name="Kaul D."/>
            <person name="Muto C."/>
            <person name="Cheng S.J."/>
            <person name="Richter R.A."/>
            <person name="Bruno V.M."/>
            <person name="Liu G."/>
            <person name="Beyhan S."/>
            <person name="Sundermann A.J."/>
            <person name="Mounaud S."/>
            <person name="Pasculle A.W."/>
            <person name="Nierman W.C."/>
            <person name="Driscoll E."/>
            <person name="Cumbie R."/>
            <person name="Clancy C.J."/>
            <person name="Dupont C.L."/>
        </authorList>
    </citation>
    <scope>NUCLEOTIDE SEQUENCE</scope>
    <source>
        <strain evidence="4">GL11</strain>
    </source>
</reference>
<keyword evidence="5" id="KW-1185">Reference proteome</keyword>
<dbReference type="SMART" id="SM00185">
    <property type="entry name" value="ARM"/>
    <property type="match status" value="2"/>
</dbReference>
<dbReference type="AlphaFoldDB" id="A0A9P7BXP7"/>
<comment type="similarity">
    <text evidence="1">Belongs to the importin alpha family.</text>
</comment>
<keyword evidence="2" id="KW-0813">Transport</keyword>
<sequence>MTLDEFQPEDDFLSEISHKLSNVSIHVLPATGELIEQSDLSTIKYLLYSSEHHKIKQSIEALRRYLSQDTRSNRVNDILSLDILPRIKELLALNPDHSIKFECAWIITNIAAGTKEQTDAIVQHDFVDVLFEMVNDRQYGLEVNYQSAWALANVAGESPSYREEMMSRGLSDSIALILDEIFDEINDTTYFVSGKMYISDKVYYAALDALLWSLANIARGGFRTAEHWEKYVYMFNILSKYIKIEIKKLEIEICWGISRILHNMYGVDVFYEKIRITTHLCNRLAAILGRGSTSRLVPAIRTVVNISSGPNYWIHGLIDAPILYNLTRLLEEQSYVDLKKDVFLVVSNMASINEDTVDHVLNHTLVMQHIIAHIRIPGHIYEDFRWVPSKSHACLKMDEEWKITKEAIWILFNIITIGRDSSIKQLLRLHPTLPNELGYLLNYANLSTEICEKVLESIISIVQRTNKYIDYRQYNKNPIVSLFLQERVPEALSTVHDNYRSHKIKTLCEKLSKLLMASEEDINQTAAIVEAGNMADEFGLPSLEEIKSKSQKRRIIRGMEDGDVRWIENAVGGLNI</sequence>
<gene>
    <name evidence="4" type="ORF">G6F64_000499</name>
</gene>
<dbReference type="PANTHER" id="PTHR23316">
    <property type="entry name" value="IMPORTIN ALPHA"/>
    <property type="match status" value="1"/>
</dbReference>
<dbReference type="Gene3D" id="1.25.10.10">
    <property type="entry name" value="Leucine-rich Repeat Variant"/>
    <property type="match status" value="1"/>
</dbReference>
<evidence type="ECO:0000313" key="4">
    <source>
        <dbReference type="EMBL" id="KAG1315656.1"/>
    </source>
</evidence>
<dbReference type="SUPFAM" id="SSF48371">
    <property type="entry name" value="ARM repeat"/>
    <property type="match status" value="1"/>
</dbReference>
<evidence type="ECO:0000313" key="5">
    <source>
        <dbReference type="Proteomes" id="UP000716291"/>
    </source>
</evidence>